<dbReference type="AlphaFoldDB" id="A0A6A3ARV6"/>
<protein>
    <submittedName>
        <fullName evidence="1">Uncharacterized protein</fullName>
    </submittedName>
</protein>
<name>A0A6A3ARV6_HIBSY</name>
<accession>A0A6A3ARV6</accession>
<dbReference type="EMBL" id="VEPZ02000964">
    <property type="protein sequence ID" value="KAE8707430.1"/>
    <property type="molecule type" value="Genomic_DNA"/>
</dbReference>
<evidence type="ECO:0000313" key="2">
    <source>
        <dbReference type="Proteomes" id="UP000436088"/>
    </source>
</evidence>
<dbReference type="Proteomes" id="UP000436088">
    <property type="component" value="Unassembled WGS sequence"/>
</dbReference>
<proteinExistence type="predicted"/>
<organism evidence="1 2">
    <name type="scientific">Hibiscus syriacus</name>
    <name type="common">Rose of Sharon</name>
    <dbReference type="NCBI Taxonomy" id="106335"/>
    <lineage>
        <taxon>Eukaryota</taxon>
        <taxon>Viridiplantae</taxon>
        <taxon>Streptophyta</taxon>
        <taxon>Embryophyta</taxon>
        <taxon>Tracheophyta</taxon>
        <taxon>Spermatophyta</taxon>
        <taxon>Magnoliopsida</taxon>
        <taxon>eudicotyledons</taxon>
        <taxon>Gunneridae</taxon>
        <taxon>Pentapetalae</taxon>
        <taxon>rosids</taxon>
        <taxon>malvids</taxon>
        <taxon>Malvales</taxon>
        <taxon>Malvaceae</taxon>
        <taxon>Malvoideae</taxon>
        <taxon>Hibiscus</taxon>
    </lineage>
</organism>
<sequence>MHENGMNITMQSSIALYSTSMDMDNLTTESKAAEAEKKWLKRHLSRVQAAVGFHGNDNLKEVDMDIRAKLKDILDNEELLWKQKSKSTWLSVSEGDPNIKYFSLSNCSPHKKNRIQALRISNGDWCYDEDTLIRETFF</sequence>
<keyword evidence="2" id="KW-1185">Reference proteome</keyword>
<comment type="caution">
    <text evidence="1">The sequence shown here is derived from an EMBL/GenBank/DDBJ whole genome shotgun (WGS) entry which is preliminary data.</text>
</comment>
<reference evidence="1" key="1">
    <citation type="submission" date="2019-09" db="EMBL/GenBank/DDBJ databases">
        <title>Draft genome information of white flower Hibiscus syriacus.</title>
        <authorList>
            <person name="Kim Y.-M."/>
        </authorList>
    </citation>
    <scope>NUCLEOTIDE SEQUENCE [LARGE SCALE GENOMIC DNA]</scope>
    <source>
        <strain evidence="1">YM2019G1</strain>
    </source>
</reference>
<gene>
    <name evidence="1" type="ORF">F3Y22_tig00110384pilonHSYRG00851</name>
</gene>
<evidence type="ECO:0000313" key="1">
    <source>
        <dbReference type="EMBL" id="KAE8707430.1"/>
    </source>
</evidence>